<gene>
    <name evidence="1" type="ORF">SpAn4DRAFT_1127</name>
</gene>
<reference evidence="2" key="1">
    <citation type="submission" date="2015-03" db="EMBL/GenBank/DDBJ databases">
        <authorList>
            <person name="Nijsse Bart"/>
        </authorList>
    </citation>
    <scope>NUCLEOTIDE SEQUENCE [LARGE SCALE GENOMIC DNA]</scope>
</reference>
<evidence type="ECO:0000313" key="1">
    <source>
        <dbReference type="EMBL" id="CQR74665.1"/>
    </source>
</evidence>
<dbReference type="EMBL" id="CTRP01000014">
    <property type="protein sequence ID" value="CQR74665.1"/>
    <property type="molecule type" value="Genomic_DNA"/>
</dbReference>
<dbReference type="Proteomes" id="UP000049855">
    <property type="component" value="Unassembled WGS sequence"/>
</dbReference>
<accession>A0A0U1L582</accession>
<keyword evidence="2" id="KW-1185">Reference proteome</keyword>
<sequence>MPEISQTDQQVSDGANLIISMLVRYPEIGTINFNPEANSLKLTFMISGIPAAGDFESTKQLIINSIAAYHMLEGITNISVAIELSSYEQVAMVTIIRDVQTLTRGEINLTIKILRERFSERLVADHNDAMLEEDLLFQEEVIEDMLENMRKEYNDHHNLIGIREDGRVFVFNK</sequence>
<dbReference type="RefSeq" id="WP_021170653.1">
    <property type="nucleotide sequence ID" value="NZ_CTRP01000014.1"/>
</dbReference>
<organism evidence="1 2">
    <name type="scientific">Sporomusa ovata</name>
    <dbReference type="NCBI Taxonomy" id="2378"/>
    <lineage>
        <taxon>Bacteria</taxon>
        <taxon>Bacillati</taxon>
        <taxon>Bacillota</taxon>
        <taxon>Negativicutes</taxon>
        <taxon>Selenomonadales</taxon>
        <taxon>Sporomusaceae</taxon>
        <taxon>Sporomusa</taxon>
    </lineage>
</organism>
<name>A0A0U1L582_9FIRM</name>
<evidence type="ECO:0000313" key="2">
    <source>
        <dbReference type="Proteomes" id="UP000049855"/>
    </source>
</evidence>
<protein>
    <submittedName>
        <fullName evidence="1">Uncharacterized protein</fullName>
    </submittedName>
</protein>
<dbReference type="AlphaFoldDB" id="A0A0U1L582"/>
<proteinExistence type="predicted"/>